<gene>
    <name evidence="2" type="ORF">SDC9_83087</name>
</gene>
<comment type="caution">
    <text evidence="2">The sequence shown here is derived from an EMBL/GenBank/DDBJ whole genome shotgun (WGS) entry which is preliminary data.</text>
</comment>
<sequence>MILLGTLAFLPAYSFAAAAEIVLLKKFPGKFNFWNFLKNSFISLLAFAYSIYAIYGTGAEVVMYGFILMLVGIPFYVYMMLRQRQTTSVTKGEGTSISS</sequence>
<dbReference type="AlphaFoldDB" id="A0A644Z780"/>
<accession>A0A644Z780</accession>
<keyword evidence="1" id="KW-0472">Membrane</keyword>
<keyword evidence="1" id="KW-0812">Transmembrane</keyword>
<evidence type="ECO:0000256" key="1">
    <source>
        <dbReference type="SAM" id="Phobius"/>
    </source>
</evidence>
<feature type="transmembrane region" description="Helical" evidence="1">
    <location>
        <begin position="6"/>
        <end position="24"/>
    </location>
</feature>
<organism evidence="2">
    <name type="scientific">bioreactor metagenome</name>
    <dbReference type="NCBI Taxonomy" id="1076179"/>
    <lineage>
        <taxon>unclassified sequences</taxon>
        <taxon>metagenomes</taxon>
        <taxon>ecological metagenomes</taxon>
    </lineage>
</organism>
<feature type="transmembrane region" description="Helical" evidence="1">
    <location>
        <begin position="61"/>
        <end position="81"/>
    </location>
</feature>
<keyword evidence="1" id="KW-1133">Transmembrane helix</keyword>
<dbReference type="Gene3D" id="1.20.1740.10">
    <property type="entry name" value="Amino acid/polyamine transporter I"/>
    <property type="match status" value="1"/>
</dbReference>
<protein>
    <submittedName>
        <fullName evidence="2">Uncharacterized protein</fullName>
    </submittedName>
</protein>
<reference evidence="2" key="1">
    <citation type="submission" date="2019-08" db="EMBL/GenBank/DDBJ databases">
        <authorList>
            <person name="Kucharzyk K."/>
            <person name="Murdoch R.W."/>
            <person name="Higgins S."/>
            <person name="Loffler F."/>
        </authorList>
    </citation>
    <scope>NUCLEOTIDE SEQUENCE</scope>
</reference>
<dbReference type="EMBL" id="VSSQ01007624">
    <property type="protein sequence ID" value="MPM36489.1"/>
    <property type="molecule type" value="Genomic_DNA"/>
</dbReference>
<name>A0A644Z780_9ZZZZ</name>
<feature type="transmembrane region" description="Helical" evidence="1">
    <location>
        <begin position="36"/>
        <end position="55"/>
    </location>
</feature>
<proteinExistence type="predicted"/>
<evidence type="ECO:0000313" key="2">
    <source>
        <dbReference type="EMBL" id="MPM36489.1"/>
    </source>
</evidence>